<dbReference type="AlphaFoldDB" id="A0A0N8H5Y1"/>
<dbReference type="InterPro" id="IPR004838">
    <property type="entry name" value="NHTrfase_class1_PyrdxlP-BS"/>
</dbReference>
<proteinExistence type="inferred from homology"/>
<keyword evidence="4" id="KW-0732">Signal</keyword>
<dbReference type="Pfam" id="PF00155">
    <property type="entry name" value="Aminotran_1_2"/>
    <property type="match status" value="1"/>
</dbReference>
<evidence type="ECO:0000256" key="6">
    <source>
        <dbReference type="ARBA" id="ARBA00022801"/>
    </source>
</evidence>
<feature type="active site" evidence="8">
    <location>
        <position position="685"/>
    </location>
</feature>
<dbReference type="Gene3D" id="3.90.1150.10">
    <property type="entry name" value="Aspartate Aminotransferase, domain 1"/>
    <property type="match status" value="1"/>
</dbReference>
<keyword evidence="14" id="KW-1185">Reference proteome</keyword>
<comment type="caution">
    <text evidence="13">The sequence shown here is derived from an EMBL/GenBank/DDBJ whole genome shotgun (WGS) entry which is preliminary data.</text>
</comment>
<dbReference type="STRING" id="78410.A0A0N8H5Y1"/>
<sequence>MVQITPFKIEEWMGKYETTPGVVNVAETCAASVSIDDLVHMCKDPAAPGPLDTSVKLTYGSILGSQELRERVAAHCSLEGEKLSAEDVIITQGAIGANFLALYTLLGPGDHVVCVYPTYQQLYDVPRSLGADISLWKLREEDGFVPDVEALERLIKENTKMIIINNPNNPTGIPIPTNILHRIAKVAEAKGIILFSDEVYRPLFHGGAAGQCDVPAPAPATTLGYERTIVTGSMSKGFALAGIRVGWVATKDKAMISAIASARDYSTITVSQLDDRVASYALSPAVQEPLIARNMALARTNAKLLKRFVDDHGSVCSWVEPKAGTTAFIQFKSNGEPVNDVDFCRDLLEKTKVFVCPGSHCFGDDQDFAGYVRVGYVLAGLGAPGPLNLTLGEDHFLATRTEREEEEEEDAPLSLGAMKAWLWSAALASIWPVAQAQVIQWDIQHRQVDSDLTRRSATFEEVITNKKRKGGYFATAEVGNPGQNVTLLLDTGSSDIWVPWKNASICDNSGCTLGSFDPDESTSFEDIGSNLFSITYVDNSYSKGDYFEDDFDLGGATISNLTMGLGIRTNIAYGLIGVGYAINEVSVDTADTTYPNLPVAMYQAGHINSIAYSLWLNDLSANTGSILFGGIDTEKYVGNMSRLDVQPDNNSYVHFTVSMTSLGATSSSGSDALTSDHFPIDAVLDSGTTLSYLPNDLTTQIWDEVGAYYDANFGLAVLPCSYAKHEGNFTFGFGGSDGPEISVAMDELVVDLTNGSPPEFTSGTYKGELVCEFGIQNYSSDVYLLGTTFLRSAYVVYDLVNNEIGLAQTDFNSTETNIVAFKSKGATIPSATAAPNQNQTSNGSTATDTNLSAADGFQDDGDDDSDDNDSAASSLIACGSGLIVVGMTVAFMLVGGGAFSSNLL</sequence>
<feature type="transmembrane region" description="Helical" evidence="11">
    <location>
        <begin position="874"/>
        <end position="899"/>
    </location>
</feature>
<keyword evidence="5 9" id="KW-0064">Aspartyl protease</keyword>
<dbReference type="CDD" id="cd00609">
    <property type="entry name" value="AAT_like"/>
    <property type="match status" value="1"/>
</dbReference>
<dbReference type="OrthoDB" id="771136at2759"/>
<dbReference type="PROSITE" id="PS00141">
    <property type="entry name" value="ASP_PROTEASE"/>
    <property type="match status" value="2"/>
</dbReference>
<protein>
    <recommendedName>
        <fullName evidence="12">Peptidase A1 domain-containing protein</fullName>
    </recommendedName>
</protein>
<dbReference type="CDD" id="cd05474">
    <property type="entry name" value="SAP_like"/>
    <property type="match status" value="1"/>
</dbReference>
<dbReference type="SUPFAM" id="SSF53383">
    <property type="entry name" value="PLP-dependent transferases"/>
    <property type="match status" value="1"/>
</dbReference>
<evidence type="ECO:0000313" key="13">
    <source>
        <dbReference type="EMBL" id="KPM37436.1"/>
    </source>
</evidence>
<dbReference type="PRINTS" id="PR00792">
    <property type="entry name" value="PEPSIN"/>
</dbReference>
<feature type="compositionally biased region" description="Acidic residues" evidence="10">
    <location>
        <begin position="857"/>
        <end position="869"/>
    </location>
</feature>
<evidence type="ECO:0000313" key="14">
    <source>
        <dbReference type="Proteomes" id="UP000050424"/>
    </source>
</evidence>
<dbReference type="PROSITE" id="PS51767">
    <property type="entry name" value="PEPTIDASE_A1"/>
    <property type="match status" value="1"/>
</dbReference>
<comment type="similarity">
    <text evidence="1">Belongs to the class-I pyridoxal-phosphate-dependent aminotransferase family.</text>
</comment>
<dbReference type="InterPro" id="IPR021109">
    <property type="entry name" value="Peptidase_aspartic_dom_sf"/>
</dbReference>
<dbReference type="GO" id="GO:0030170">
    <property type="term" value="F:pyridoxal phosphate binding"/>
    <property type="evidence" value="ECO:0007669"/>
    <property type="project" value="InterPro"/>
</dbReference>
<dbReference type="InterPro" id="IPR001461">
    <property type="entry name" value="Aspartic_peptidase_A1"/>
</dbReference>
<organism evidence="13 14">
    <name type="scientific">Neonectria ditissima</name>
    <dbReference type="NCBI Taxonomy" id="78410"/>
    <lineage>
        <taxon>Eukaryota</taxon>
        <taxon>Fungi</taxon>
        <taxon>Dikarya</taxon>
        <taxon>Ascomycota</taxon>
        <taxon>Pezizomycotina</taxon>
        <taxon>Sordariomycetes</taxon>
        <taxon>Hypocreomycetidae</taxon>
        <taxon>Hypocreales</taxon>
        <taxon>Nectriaceae</taxon>
        <taxon>Neonectria</taxon>
    </lineage>
</organism>
<keyword evidence="11" id="KW-0812">Transmembrane</keyword>
<dbReference type="InterPro" id="IPR015422">
    <property type="entry name" value="PyrdxlP-dep_Trfase_small"/>
</dbReference>
<dbReference type="GO" id="GO:0004190">
    <property type="term" value="F:aspartic-type endopeptidase activity"/>
    <property type="evidence" value="ECO:0007669"/>
    <property type="project" value="UniProtKB-KW"/>
</dbReference>
<dbReference type="InterPro" id="IPR033876">
    <property type="entry name" value="SAP-like"/>
</dbReference>
<dbReference type="GO" id="GO:0006508">
    <property type="term" value="P:proteolysis"/>
    <property type="evidence" value="ECO:0007669"/>
    <property type="project" value="UniProtKB-KW"/>
</dbReference>
<keyword evidence="6 9" id="KW-0378">Hydrolase</keyword>
<evidence type="ECO:0000256" key="7">
    <source>
        <dbReference type="ARBA" id="ARBA00022898"/>
    </source>
</evidence>
<feature type="domain" description="Peptidase A1" evidence="12">
    <location>
        <begin position="472"/>
        <end position="807"/>
    </location>
</feature>
<keyword evidence="7" id="KW-0663">Pyridoxal phosphate</keyword>
<dbReference type="InterPro" id="IPR001969">
    <property type="entry name" value="Aspartic_peptidase_AS"/>
</dbReference>
<dbReference type="InterPro" id="IPR015424">
    <property type="entry name" value="PyrdxlP-dep_Trfase"/>
</dbReference>
<evidence type="ECO:0000256" key="5">
    <source>
        <dbReference type="ARBA" id="ARBA00022750"/>
    </source>
</evidence>
<dbReference type="PANTHER" id="PTHR43510:SF1">
    <property type="entry name" value="AMINOTRANSFERASE FUNCTION, HYPOTHETICAL (EUROFUNG)"/>
    <property type="match status" value="1"/>
</dbReference>
<feature type="region of interest" description="Disordered" evidence="10">
    <location>
        <begin position="830"/>
        <end position="870"/>
    </location>
</feature>
<evidence type="ECO:0000256" key="8">
    <source>
        <dbReference type="PIRSR" id="PIRSR601461-1"/>
    </source>
</evidence>
<feature type="active site" evidence="8">
    <location>
        <position position="490"/>
    </location>
</feature>
<dbReference type="PROSITE" id="PS00105">
    <property type="entry name" value="AA_TRANSFER_CLASS_1"/>
    <property type="match status" value="1"/>
</dbReference>
<dbReference type="InterPro" id="IPR004839">
    <property type="entry name" value="Aminotransferase_I/II_large"/>
</dbReference>
<evidence type="ECO:0000256" key="4">
    <source>
        <dbReference type="ARBA" id="ARBA00022729"/>
    </source>
</evidence>
<name>A0A0N8H5Y1_9HYPO</name>
<evidence type="ECO:0000259" key="12">
    <source>
        <dbReference type="PROSITE" id="PS51767"/>
    </source>
</evidence>
<keyword evidence="11" id="KW-0472">Membrane</keyword>
<evidence type="ECO:0000256" key="10">
    <source>
        <dbReference type="SAM" id="MobiDB-lite"/>
    </source>
</evidence>
<dbReference type="Proteomes" id="UP000050424">
    <property type="component" value="Unassembled WGS sequence"/>
</dbReference>
<evidence type="ECO:0000256" key="11">
    <source>
        <dbReference type="SAM" id="Phobius"/>
    </source>
</evidence>
<reference evidence="13 14" key="1">
    <citation type="submission" date="2015-09" db="EMBL/GenBank/DDBJ databases">
        <title>Draft genome of a European isolate of the apple canker pathogen Neonectria ditissima.</title>
        <authorList>
            <person name="Gomez-Cortecero A."/>
            <person name="Harrison R.J."/>
            <person name="Armitage A.D."/>
        </authorList>
    </citation>
    <scope>NUCLEOTIDE SEQUENCE [LARGE SCALE GENOMIC DNA]</scope>
    <source>
        <strain evidence="13 14">R09/05</strain>
    </source>
</reference>
<evidence type="ECO:0000256" key="2">
    <source>
        <dbReference type="ARBA" id="ARBA00007447"/>
    </source>
</evidence>
<dbReference type="InterPro" id="IPR015421">
    <property type="entry name" value="PyrdxlP-dep_Trfase_major"/>
</dbReference>
<dbReference type="Gene3D" id="3.40.640.10">
    <property type="entry name" value="Type I PLP-dependent aspartate aminotransferase-like (Major domain)"/>
    <property type="match status" value="1"/>
</dbReference>
<evidence type="ECO:0000256" key="9">
    <source>
        <dbReference type="RuleBase" id="RU000454"/>
    </source>
</evidence>
<dbReference type="Pfam" id="PF00026">
    <property type="entry name" value="Asp"/>
    <property type="match status" value="1"/>
</dbReference>
<dbReference type="SUPFAM" id="SSF50630">
    <property type="entry name" value="Acid proteases"/>
    <property type="match status" value="1"/>
</dbReference>
<evidence type="ECO:0000256" key="1">
    <source>
        <dbReference type="ARBA" id="ARBA00007441"/>
    </source>
</evidence>
<feature type="compositionally biased region" description="Polar residues" evidence="10">
    <location>
        <begin position="830"/>
        <end position="851"/>
    </location>
</feature>
<gene>
    <name evidence="13" type="ORF">AK830_g9133</name>
</gene>
<accession>A0A0N8H5Y1</accession>
<dbReference type="EMBL" id="LKCW01000166">
    <property type="protein sequence ID" value="KPM37436.1"/>
    <property type="molecule type" value="Genomic_DNA"/>
</dbReference>
<dbReference type="PANTHER" id="PTHR43510">
    <property type="entry name" value="AMINOTRANSFERASE FUNCTION, HYPOTHETICAL (EUROFUNG)"/>
    <property type="match status" value="1"/>
</dbReference>
<keyword evidence="3 9" id="KW-0645">Protease</keyword>
<dbReference type="Gene3D" id="2.40.70.10">
    <property type="entry name" value="Acid Proteases"/>
    <property type="match status" value="2"/>
</dbReference>
<comment type="similarity">
    <text evidence="2 9">Belongs to the peptidase A1 family.</text>
</comment>
<dbReference type="InterPro" id="IPR033121">
    <property type="entry name" value="PEPTIDASE_A1"/>
</dbReference>
<evidence type="ECO:0000256" key="3">
    <source>
        <dbReference type="ARBA" id="ARBA00022670"/>
    </source>
</evidence>
<keyword evidence="11" id="KW-1133">Transmembrane helix</keyword>